<evidence type="ECO:0000313" key="2">
    <source>
        <dbReference type="EMBL" id="KAH9425012.1"/>
    </source>
</evidence>
<sequence length="153" mass="18348">MKTIKIKFDNALMVILVTSLIMFIMILATYYSDYHHIRSLNIYPSSKQSIDQLLTIDQFVTALNPYVDYLKKLEQRLKQSSSSSYNDRQIIYQEIRQKQSEVELIKARIYNIIETIPYRSQQESIELNINLQNCRTFIRICEDFIRQYFTKQK</sequence>
<keyword evidence="1" id="KW-1133">Transmembrane helix</keyword>
<reference evidence="2 3" key="2">
    <citation type="journal article" date="2022" name="Mol. Biol. Evol.">
        <title>Comparative Genomics Reveals Insights into the Divergent Evolution of Astigmatic Mites and Household Pest Adaptations.</title>
        <authorList>
            <person name="Xiong Q."/>
            <person name="Wan A.T."/>
            <person name="Liu X."/>
            <person name="Fung C.S."/>
            <person name="Xiao X."/>
            <person name="Malainual N."/>
            <person name="Hou J."/>
            <person name="Wang L."/>
            <person name="Wang M."/>
            <person name="Yang K.Y."/>
            <person name="Cui Y."/>
            <person name="Leung E.L."/>
            <person name="Nong W."/>
            <person name="Shin S.K."/>
            <person name="Au S.W."/>
            <person name="Jeong K.Y."/>
            <person name="Chew F.T."/>
            <person name="Hui J.H."/>
            <person name="Leung T.F."/>
            <person name="Tungtrongchitr A."/>
            <person name="Zhong N."/>
            <person name="Liu Z."/>
            <person name="Tsui S.K."/>
        </authorList>
    </citation>
    <scope>NUCLEOTIDE SEQUENCE [LARGE SCALE GENOMIC DNA]</scope>
    <source>
        <strain evidence="2">Derp</strain>
    </source>
</reference>
<reference evidence="2 3" key="1">
    <citation type="journal article" date="2018" name="J. Allergy Clin. Immunol.">
        <title>High-quality assembly of Dermatophagoides pteronyssinus genome and transcriptome reveals a wide range of novel allergens.</title>
        <authorList>
            <person name="Liu X.Y."/>
            <person name="Yang K.Y."/>
            <person name="Wang M.Q."/>
            <person name="Kwok J.S."/>
            <person name="Zeng X."/>
            <person name="Yang Z."/>
            <person name="Xiao X.J."/>
            <person name="Lau C.P."/>
            <person name="Li Y."/>
            <person name="Huang Z.M."/>
            <person name="Ba J.G."/>
            <person name="Yim A.K."/>
            <person name="Ouyang C.Y."/>
            <person name="Ngai S.M."/>
            <person name="Chan T.F."/>
            <person name="Leung E.L."/>
            <person name="Liu L."/>
            <person name="Liu Z.G."/>
            <person name="Tsui S.K."/>
        </authorList>
    </citation>
    <scope>NUCLEOTIDE SEQUENCE [LARGE SCALE GENOMIC DNA]</scope>
    <source>
        <strain evidence="2">Derp</strain>
    </source>
</reference>
<comment type="caution">
    <text evidence="2">The sequence shown here is derived from an EMBL/GenBank/DDBJ whole genome shotgun (WGS) entry which is preliminary data.</text>
</comment>
<proteinExistence type="predicted"/>
<dbReference type="Proteomes" id="UP000887458">
    <property type="component" value="Unassembled WGS sequence"/>
</dbReference>
<name>A0ABQ8JR48_DERPT</name>
<gene>
    <name evidence="2" type="ORF">DERP_009237</name>
</gene>
<organism evidence="2 3">
    <name type="scientific">Dermatophagoides pteronyssinus</name>
    <name type="common">European house dust mite</name>
    <dbReference type="NCBI Taxonomy" id="6956"/>
    <lineage>
        <taxon>Eukaryota</taxon>
        <taxon>Metazoa</taxon>
        <taxon>Ecdysozoa</taxon>
        <taxon>Arthropoda</taxon>
        <taxon>Chelicerata</taxon>
        <taxon>Arachnida</taxon>
        <taxon>Acari</taxon>
        <taxon>Acariformes</taxon>
        <taxon>Sarcoptiformes</taxon>
        <taxon>Astigmata</taxon>
        <taxon>Psoroptidia</taxon>
        <taxon>Analgoidea</taxon>
        <taxon>Pyroglyphidae</taxon>
        <taxon>Dermatophagoidinae</taxon>
        <taxon>Dermatophagoides</taxon>
    </lineage>
</organism>
<accession>A0ABQ8JR48</accession>
<evidence type="ECO:0000256" key="1">
    <source>
        <dbReference type="SAM" id="Phobius"/>
    </source>
</evidence>
<keyword evidence="3" id="KW-1185">Reference proteome</keyword>
<keyword evidence="1" id="KW-0472">Membrane</keyword>
<protein>
    <submittedName>
        <fullName evidence="2">Uncharacterized protein</fullName>
    </submittedName>
</protein>
<feature type="transmembrane region" description="Helical" evidence="1">
    <location>
        <begin position="12"/>
        <end position="31"/>
    </location>
</feature>
<keyword evidence="1" id="KW-0812">Transmembrane</keyword>
<evidence type="ECO:0000313" key="3">
    <source>
        <dbReference type="Proteomes" id="UP000887458"/>
    </source>
</evidence>
<dbReference type="EMBL" id="NJHN03000024">
    <property type="protein sequence ID" value="KAH9425012.1"/>
    <property type="molecule type" value="Genomic_DNA"/>
</dbReference>